<dbReference type="Gene3D" id="3.90.550.10">
    <property type="entry name" value="Spore Coat Polysaccharide Biosynthesis Protein SpsA, Chain A"/>
    <property type="match status" value="1"/>
</dbReference>
<dbReference type="PANTHER" id="PTHR43685:SF2">
    <property type="entry name" value="GLYCOSYLTRANSFERASE 2-LIKE DOMAIN-CONTAINING PROTEIN"/>
    <property type="match status" value="1"/>
</dbReference>
<keyword evidence="3" id="KW-1185">Reference proteome</keyword>
<dbReference type="Pfam" id="PF00535">
    <property type="entry name" value="Glycos_transf_2"/>
    <property type="match status" value="1"/>
</dbReference>
<feature type="domain" description="Glycosyltransferase 2-like" evidence="1">
    <location>
        <begin position="12"/>
        <end position="155"/>
    </location>
</feature>
<evidence type="ECO:0000313" key="3">
    <source>
        <dbReference type="Proteomes" id="UP000252884"/>
    </source>
</evidence>
<dbReference type="OrthoDB" id="9815923at2"/>
<sequence length="322" mass="35658">MNERQPSPERVTVLIAAYNAASFVDRAIESAQAQTWPVHEILVVDDASQDGTAEAVRALAVKDGRIRLLRLAQNGGPSKARNAGLNAAIGDWIAVLDADDAMVPGRIKHLLHVAQTEQADAVADNFAWFNVKSGSFSQAGLGEGQSPELISAERFVDRARPFNDESDWGLLKPMFRRAFMDEQKLHYPTKSRHGEDYLLMFDLLRAGGRYVLTREVGYHYTDRSSGFSRTRIDYGAMVDHSAQLLNDPFVAGNPRLRALMEQRVAAVRQLQTRYEAVSAVRGLQFGTLLTRGARDKAFAAAAFDFVRERSGAALRKIARLGR</sequence>
<evidence type="ECO:0000313" key="2">
    <source>
        <dbReference type="EMBL" id="RCW76033.1"/>
    </source>
</evidence>
<name>A0A368Y6X9_9BURK</name>
<dbReference type="RefSeq" id="WP_114465818.1">
    <property type="nucleotide sequence ID" value="NZ_QPJK01000001.1"/>
</dbReference>
<reference evidence="2 3" key="1">
    <citation type="submission" date="2018-07" db="EMBL/GenBank/DDBJ databases">
        <title>Genomic Encyclopedia of Type Strains, Phase IV (KMG-IV): sequencing the most valuable type-strain genomes for metagenomic binning, comparative biology and taxonomic classification.</title>
        <authorList>
            <person name="Goeker M."/>
        </authorList>
    </citation>
    <scope>NUCLEOTIDE SEQUENCE [LARGE SCALE GENOMIC DNA]</scope>
    <source>
        <strain evidence="2 3">DSM 21634</strain>
    </source>
</reference>
<comment type="caution">
    <text evidence="2">The sequence shown here is derived from an EMBL/GenBank/DDBJ whole genome shotgun (WGS) entry which is preliminary data.</text>
</comment>
<dbReference type="AlphaFoldDB" id="A0A368Y6X9"/>
<organism evidence="2 3">
    <name type="scientific">Pseudorhodoferax soli</name>
    <dbReference type="NCBI Taxonomy" id="545864"/>
    <lineage>
        <taxon>Bacteria</taxon>
        <taxon>Pseudomonadati</taxon>
        <taxon>Pseudomonadota</taxon>
        <taxon>Betaproteobacteria</taxon>
        <taxon>Burkholderiales</taxon>
        <taxon>Comamonadaceae</taxon>
    </lineage>
</organism>
<dbReference type="SUPFAM" id="SSF53448">
    <property type="entry name" value="Nucleotide-diphospho-sugar transferases"/>
    <property type="match status" value="1"/>
</dbReference>
<dbReference type="InterPro" id="IPR050834">
    <property type="entry name" value="Glycosyltransf_2"/>
</dbReference>
<dbReference type="InterPro" id="IPR029044">
    <property type="entry name" value="Nucleotide-diphossugar_trans"/>
</dbReference>
<dbReference type="InterPro" id="IPR001173">
    <property type="entry name" value="Glyco_trans_2-like"/>
</dbReference>
<dbReference type="EMBL" id="QPJK01000001">
    <property type="protein sequence ID" value="RCW76033.1"/>
    <property type="molecule type" value="Genomic_DNA"/>
</dbReference>
<gene>
    <name evidence="2" type="ORF">DES41_101637</name>
</gene>
<protein>
    <submittedName>
        <fullName evidence="2">Succinoglycan biosynthesis protein ExoO</fullName>
    </submittedName>
</protein>
<dbReference type="PANTHER" id="PTHR43685">
    <property type="entry name" value="GLYCOSYLTRANSFERASE"/>
    <property type="match status" value="1"/>
</dbReference>
<dbReference type="CDD" id="cd00761">
    <property type="entry name" value="Glyco_tranf_GTA_type"/>
    <property type="match status" value="1"/>
</dbReference>
<evidence type="ECO:0000259" key="1">
    <source>
        <dbReference type="Pfam" id="PF00535"/>
    </source>
</evidence>
<dbReference type="Proteomes" id="UP000252884">
    <property type="component" value="Unassembled WGS sequence"/>
</dbReference>
<proteinExistence type="predicted"/>
<accession>A0A368Y6X9</accession>